<evidence type="ECO:0000256" key="2">
    <source>
        <dbReference type="SAM" id="MobiDB-lite"/>
    </source>
</evidence>
<keyword evidence="5" id="KW-1185">Reference proteome</keyword>
<dbReference type="SUPFAM" id="SSF46934">
    <property type="entry name" value="UBA-like"/>
    <property type="match status" value="1"/>
</dbReference>
<dbReference type="SMART" id="SM00546">
    <property type="entry name" value="CUE"/>
    <property type="match status" value="1"/>
</dbReference>
<dbReference type="STRING" id="2163413.A0A4P6XPR3"/>
<feature type="domain" description="CUE" evidence="3">
    <location>
        <begin position="134"/>
        <end position="177"/>
    </location>
</feature>
<protein>
    <submittedName>
        <fullName evidence="4">CUE domain-containing protein</fullName>
    </submittedName>
</protein>
<dbReference type="PANTHER" id="PTHR16461">
    <property type="entry name" value="TOLL-INTERACTING PROTEIN"/>
    <property type="match status" value="1"/>
</dbReference>
<keyword evidence="1" id="KW-0833">Ubl conjugation pathway</keyword>
<reference evidence="5" key="1">
    <citation type="submission" date="2019-03" db="EMBL/GenBank/DDBJ databases">
        <title>Snf2 controls pulcherriminic acid biosynthesis and connects pigmentation and antifungal activity of the yeast Metschnikowia pulcherrima.</title>
        <authorList>
            <person name="Gore-Lloyd D."/>
            <person name="Sumann I."/>
            <person name="Brachmann A.O."/>
            <person name="Schneeberger K."/>
            <person name="Ortiz-Merino R.A."/>
            <person name="Moreno-Beltran M."/>
            <person name="Schlaefli M."/>
            <person name="Kirner P."/>
            <person name="Santos Kron A."/>
            <person name="Wolfe K.H."/>
            <person name="Piel J."/>
            <person name="Ahrens C.H."/>
            <person name="Henk D."/>
            <person name="Freimoser F.M."/>
        </authorList>
    </citation>
    <scope>NUCLEOTIDE SEQUENCE [LARGE SCALE GENOMIC DNA]</scope>
    <source>
        <strain evidence="5">APC 1.2</strain>
    </source>
</reference>
<gene>
    <name evidence="4" type="primary">MPUL0D00460</name>
    <name evidence="4" type="ORF">METSCH_D00460</name>
</gene>
<dbReference type="FunFam" id="1.10.8.10:FF:000064">
    <property type="entry name" value="Similar to CUE domain-containing protein"/>
    <property type="match status" value="1"/>
</dbReference>
<dbReference type="EMBL" id="CP034459">
    <property type="protein sequence ID" value="QBM88989.1"/>
    <property type="molecule type" value="Genomic_DNA"/>
</dbReference>
<feature type="region of interest" description="Disordered" evidence="2">
    <location>
        <begin position="1"/>
        <end position="136"/>
    </location>
</feature>
<feature type="compositionally biased region" description="Polar residues" evidence="2">
    <location>
        <begin position="351"/>
        <end position="360"/>
    </location>
</feature>
<evidence type="ECO:0000256" key="1">
    <source>
        <dbReference type="ARBA" id="ARBA00022786"/>
    </source>
</evidence>
<dbReference type="AlphaFoldDB" id="A0A4P6XPR3"/>
<dbReference type="PROSITE" id="PS51140">
    <property type="entry name" value="CUE"/>
    <property type="match status" value="1"/>
</dbReference>
<feature type="region of interest" description="Disordered" evidence="2">
    <location>
        <begin position="213"/>
        <end position="246"/>
    </location>
</feature>
<dbReference type="PANTHER" id="PTHR16461:SF5">
    <property type="entry name" value="TOLL-INTERACTING PROTEIN"/>
    <property type="match status" value="1"/>
</dbReference>
<dbReference type="GO" id="GO:0043130">
    <property type="term" value="F:ubiquitin binding"/>
    <property type="evidence" value="ECO:0007669"/>
    <property type="project" value="InterPro"/>
</dbReference>
<feature type="compositionally biased region" description="Basic and acidic residues" evidence="2">
    <location>
        <begin position="46"/>
        <end position="56"/>
    </location>
</feature>
<dbReference type="GO" id="GO:0031624">
    <property type="term" value="F:ubiquitin conjugating enzyme binding"/>
    <property type="evidence" value="ECO:0007669"/>
    <property type="project" value="TreeGrafter"/>
</dbReference>
<dbReference type="GO" id="GO:0006511">
    <property type="term" value="P:ubiquitin-dependent protein catabolic process"/>
    <property type="evidence" value="ECO:0007669"/>
    <property type="project" value="TreeGrafter"/>
</dbReference>
<evidence type="ECO:0000313" key="4">
    <source>
        <dbReference type="EMBL" id="QBM88989.1"/>
    </source>
</evidence>
<dbReference type="Gene3D" id="1.10.8.10">
    <property type="entry name" value="DNA helicase RuvA subunit, C-terminal domain"/>
    <property type="match status" value="1"/>
</dbReference>
<dbReference type="GO" id="GO:0005737">
    <property type="term" value="C:cytoplasm"/>
    <property type="evidence" value="ECO:0007669"/>
    <property type="project" value="TreeGrafter"/>
</dbReference>
<organism evidence="4 5">
    <name type="scientific">Metschnikowia aff. pulcherrima</name>
    <dbReference type="NCBI Taxonomy" id="2163413"/>
    <lineage>
        <taxon>Eukaryota</taxon>
        <taxon>Fungi</taxon>
        <taxon>Dikarya</taxon>
        <taxon>Ascomycota</taxon>
        <taxon>Saccharomycotina</taxon>
        <taxon>Pichiomycetes</taxon>
        <taxon>Metschnikowiaceae</taxon>
        <taxon>Metschnikowia</taxon>
    </lineage>
</organism>
<dbReference type="Proteomes" id="UP000292447">
    <property type="component" value="Chromosome IV"/>
</dbReference>
<name>A0A4P6XPR3_9ASCO</name>
<evidence type="ECO:0000259" key="3">
    <source>
        <dbReference type="PROSITE" id="PS51140"/>
    </source>
</evidence>
<sequence length="377" mass="41450">MAKENLSVALSEPVALADPKDKSDSAPLDEATPHGNTTATQVPVKIDSETQSKHDENDLEDVSVGDESPSQASDEVRGKSGDASMKKNGPAAKSGAELSVSEKDMKGNSGLGIADEAPNDDSEAPPRPTRPVSPLQQIKRDLKEAFPQIEDKYVEACLIASEGRIDPAFNALLYLLDPSFKPEPVVATFKPIVKEKPQFTDDELLARQLQKEFDKEERRRRSAAAKARQRNTATVREESDESPDEIDQLKEQFSQGFEEAKTTINGWVSGLTKKFSQEGESGSSSANSGLNTKLFGALGGSSFNLDTKNRTRNFDEDPEILSLDFSRNVDLKTSEPPRLPRRLEKSEQESRWQPLNSDVPVSSDAFLVTDLDEEERK</sequence>
<feature type="compositionally biased region" description="Basic and acidic residues" evidence="2">
    <location>
        <begin position="341"/>
        <end position="350"/>
    </location>
</feature>
<accession>A0A4P6XPR3</accession>
<dbReference type="InterPro" id="IPR003892">
    <property type="entry name" value="CUE"/>
</dbReference>
<dbReference type="InterPro" id="IPR009060">
    <property type="entry name" value="UBA-like_sf"/>
</dbReference>
<feature type="compositionally biased region" description="Basic residues" evidence="2">
    <location>
        <begin position="220"/>
        <end position="229"/>
    </location>
</feature>
<proteinExistence type="predicted"/>
<feature type="region of interest" description="Disordered" evidence="2">
    <location>
        <begin position="325"/>
        <end position="377"/>
    </location>
</feature>
<dbReference type="Pfam" id="PF02845">
    <property type="entry name" value="CUE"/>
    <property type="match status" value="1"/>
</dbReference>
<evidence type="ECO:0000313" key="5">
    <source>
        <dbReference type="Proteomes" id="UP000292447"/>
    </source>
</evidence>